<dbReference type="InterPro" id="IPR011009">
    <property type="entry name" value="Kinase-like_dom_sf"/>
</dbReference>
<dbReference type="RefSeq" id="WP_239675481.1">
    <property type="nucleotide sequence ID" value="NZ_CP070499.1"/>
</dbReference>
<keyword evidence="3" id="KW-1185">Reference proteome</keyword>
<dbReference type="Pfam" id="PF01636">
    <property type="entry name" value="APH"/>
    <property type="match status" value="1"/>
</dbReference>
<feature type="domain" description="Aminoglycoside phosphotransferase" evidence="1">
    <location>
        <begin position="157"/>
        <end position="347"/>
    </location>
</feature>
<evidence type="ECO:0000313" key="3">
    <source>
        <dbReference type="Proteomes" id="UP000662857"/>
    </source>
</evidence>
<sequence>MPVTAAPQAPGQPWRELLTGPDAGDILQTALVGVGGHLLSWRAHQVEHRRNGSTAAYRVQVRWPTGEETEERFGAWAGAGPPPPDTLVIGDGTDRVAVWRFPHDPYLPGLATAYDPAAVAGLLRSFDLARAGDEPPRLRVRAYRPHRRAVIEAIGATGHRLFLKVVPPAQAATLHRQHTRFTDAGVPVPPSLGHSADGVVALAALPGHSLRQELRAEAAELPTGAAILALLDRLPAGLADAPVRRSWRDRAGHYATAVASVLPREAERVRELAAAIYAEGGTGPIVPVHGDFYENQVWVAGGRITGLLDLDTAGAGDRLDDLACLLGHLSVLTQLNPAQAATVSRAGARYLAAFEQRVDPADLRYRVAAVVLSLATGPYRVQESGWQRSTRYRVELAERWLTSARAVRRG</sequence>
<protein>
    <submittedName>
        <fullName evidence="2">Phosphotransferase</fullName>
    </submittedName>
</protein>
<dbReference type="Proteomes" id="UP000662857">
    <property type="component" value="Chromosome"/>
</dbReference>
<accession>A0A895YI26</accession>
<gene>
    <name evidence="2" type="ORF">JQS43_17475</name>
</gene>
<dbReference type="AlphaFoldDB" id="A0A895YI26"/>
<dbReference type="Gene3D" id="3.90.1200.10">
    <property type="match status" value="1"/>
</dbReference>
<name>A0A895YI26_9ACTN</name>
<dbReference type="SUPFAM" id="SSF56112">
    <property type="entry name" value="Protein kinase-like (PK-like)"/>
    <property type="match status" value="1"/>
</dbReference>
<dbReference type="EMBL" id="CP070499">
    <property type="protein sequence ID" value="QSB13398.1"/>
    <property type="molecule type" value="Genomic_DNA"/>
</dbReference>
<dbReference type="KEGG" id="nhy:JQS43_17475"/>
<reference evidence="2" key="1">
    <citation type="submission" date="2021-02" db="EMBL/GenBank/DDBJ databases">
        <title>Natrosporangium hydrolyticum gen. nov., sp. nov, a haloalkaliphilic actinobacterium from a soda solonchak soil.</title>
        <authorList>
            <person name="Sorokin D.Y."/>
            <person name="Khijniak T.V."/>
            <person name="Zakharycheva A.P."/>
            <person name="Boueva O.V."/>
            <person name="Ariskina E.V."/>
            <person name="Hahnke R.L."/>
            <person name="Bunk B."/>
            <person name="Sproer C."/>
            <person name="Schumann P."/>
            <person name="Evtushenko L.I."/>
            <person name="Kublanov I.V."/>
        </authorList>
    </citation>
    <scope>NUCLEOTIDE SEQUENCE</scope>
    <source>
        <strain evidence="2">DSM 106523</strain>
    </source>
</reference>
<evidence type="ECO:0000259" key="1">
    <source>
        <dbReference type="Pfam" id="PF01636"/>
    </source>
</evidence>
<organism evidence="2 3">
    <name type="scientific">Natronosporangium hydrolyticum</name>
    <dbReference type="NCBI Taxonomy" id="2811111"/>
    <lineage>
        <taxon>Bacteria</taxon>
        <taxon>Bacillati</taxon>
        <taxon>Actinomycetota</taxon>
        <taxon>Actinomycetes</taxon>
        <taxon>Micromonosporales</taxon>
        <taxon>Micromonosporaceae</taxon>
        <taxon>Natronosporangium</taxon>
    </lineage>
</organism>
<evidence type="ECO:0000313" key="2">
    <source>
        <dbReference type="EMBL" id="QSB13398.1"/>
    </source>
</evidence>
<proteinExistence type="predicted"/>
<dbReference type="InterPro" id="IPR002575">
    <property type="entry name" value="Aminoglycoside_PTrfase"/>
</dbReference>